<dbReference type="AlphaFoldDB" id="A0A7C9NCB9"/>
<reference evidence="1" key="1">
    <citation type="submission" date="2018-08" db="EMBL/GenBank/DDBJ databases">
        <title>Murine metabolic-syndrome-specific gut microbial biobank.</title>
        <authorList>
            <person name="Liu C."/>
        </authorList>
    </citation>
    <scope>NUCLEOTIDE SEQUENCE [LARGE SCALE GENOMIC DNA]</scope>
    <source>
        <strain evidence="1">Z82</strain>
    </source>
</reference>
<accession>A0A7C9NCB9</accession>
<dbReference type="EMBL" id="QWKH01000025">
    <property type="protein sequence ID" value="NBI34388.1"/>
    <property type="molecule type" value="Genomic_DNA"/>
</dbReference>
<sequence length="164" mass="17931">MGMAEDSSGADKVIASFRATDGSGVWELYRWGISVGGQKHYFTKQSHIVSTGALGRTERSMQVVEEADDGFGSLVALAVYQETGSWRDAGLAAWALGGSDVRVRTEERQVPGSVQLSIGGLRLGRRRDVSLRYREDGRWVQADAIARFADATLVAIRDYRMSSL</sequence>
<gene>
    <name evidence="1" type="ORF">D1639_04950</name>
</gene>
<protein>
    <submittedName>
        <fullName evidence="1">Uncharacterized protein</fullName>
    </submittedName>
</protein>
<evidence type="ECO:0000313" key="1">
    <source>
        <dbReference type="EMBL" id="NBI34388.1"/>
    </source>
</evidence>
<comment type="caution">
    <text evidence="1">The sequence shown here is derived from an EMBL/GenBank/DDBJ whole genome shotgun (WGS) entry which is preliminary data.</text>
</comment>
<name>A0A7C9NCB9_9BACT</name>
<organism evidence="1">
    <name type="scientific">Muribaculaceae bacterium Z82</name>
    <dbReference type="NCBI Taxonomy" id="2304548"/>
    <lineage>
        <taxon>Bacteria</taxon>
        <taxon>Pseudomonadati</taxon>
        <taxon>Bacteroidota</taxon>
        <taxon>Bacteroidia</taxon>
        <taxon>Bacteroidales</taxon>
        <taxon>Muribaculaceae</taxon>
    </lineage>
</organism>
<proteinExistence type="predicted"/>